<organism evidence="2 3">
    <name type="scientific">Araneus ventricosus</name>
    <name type="common">Orbweaver spider</name>
    <name type="synonym">Epeira ventricosa</name>
    <dbReference type="NCBI Taxonomy" id="182803"/>
    <lineage>
        <taxon>Eukaryota</taxon>
        <taxon>Metazoa</taxon>
        <taxon>Ecdysozoa</taxon>
        <taxon>Arthropoda</taxon>
        <taxon>Chelicerata</taxon>
        <taxon>Arachnida</taxon>
        <taxon>Araneae</taxon>
        <taxon>Araneomorphae</taxon>
        <taxon>Entelegynae</taxon>
        <taxon>Araneoidea</taxon>
        <taxon>Araneidae</taxon>
        <taxon>Araneus</taxon>
    </lineage>
</organism>
<evidence type="ECO:0000313" key="2">
    <source>
        <dbReference type="EMBL" id="GBN44826.1"/>
    </source>
</evidence>
<protein>
    <submittedName>
        <fullName evidence="2">Uncharacterized protein</fullName>
    </submittedName>
</protein>
<comment type="caution">
    <text evidence="2">The sequence shown here is derived from an EMBL/GenBank/DDBJ whole genome shotgun (WGS) entry which is preliminary data.</text>
</comment>
<evidence type="ECO:0000256" key="1">
    <source>
        <dbReference type="SAM" id="MobiDB-lite"/>
    </source>
</evidence>
<feature type="compositionally biased region" description="Basic residues" evidence="1">
    <location>
        <begin position="54"/>
        <end position="63"/>
    </location>
</feature>
<feature type="compositionally biased region" description="Polar residues" evidence="1">
    <location>
        <begin position="64"/>
        <end position="95"/>
    </location>
</feature>
<gene>
    <name evidence="2" type="ORF">AVEN_133518_1</name>
</gene>
<reference evidence="2 3" key="1">
    <citation type="journal article" date="2019" name="Sci. Rep.">
        <title>Orb-weaving spider Araneus ventricosus genome elucidates the spidroin gene catalogue.</title>
        <authorList>
            <person name="Kono N."/>
            <person name="Nakamura H."/>
            <person name="Ohtoshi R."/>
            <person name="Moran D.A.P."/>
            <person name="Shinohara A."/>
            <person name="Yoshida Y."/>
            <person name="Fujiwara M."/>
            <person name="Mori M."/>
            <person name="Tomita M."/>
            <person name="Arakawa K."/>
        </authorList>
    </citation>
    <scope>NUCLEOTIDE SEQUENCE [LARGE SCALE GENOMIC DNA]</scope>
</reference>
<evidence type="ECO:0000313" key="3">
    <source>
        <dbReference type="Proteomes" id="UP000499080"/>
    </source>
</evidence>
<feature type="region of interest" description="Disordered" evidence="1">
    <location>
        <begin position="156"/>
        <end position="176"/>
    </location>
</feature>
<accession>A0A4Y2P496</accession>
<dbReference type="Proteomes" id="UP000499080">
    <property type="component" value="Unassembled WGS sequence"/>
</dbReference>
<feature type="region of interest" description="Disordered" evidence="1">
    <location>
        <begin position="1"/>
        <end position="95"/>
    </location>
</feature>
<sequence>MGNGNSAINSKVWKKFPSNDIVINQPDTDSFKDSPSKPISTPCDSPDLSGFITVKKKKKHKKQSTSIKGKNNGNTADQQSKFWTTSPRHISNTDSMQVDESAISVQQVNTTTIFDNSVKSPSFSSNSEAIPIVPSENEDAIDYDPHETIEYMRLRLSNSSNNNKPLQMLPVPRLQR</sequence>
<feature type="region of interest" description="Disordered" evidence="1">
    <location>
        <begin position="119"/>
        <end position="140"/>
    </location>
</feature>
<name>A0A4Y2P496_ARAVE</name>
<proteinExistence type="predicted"/>
<keyword evidence="3" id="KW-1185">Reference proteome</keyword>
<dbReference type="AlphaFoldDB" id="A0A4Y2P496"/>
<dbReference type="EMBL" id="BGPR01010200">
    <property type="protein sequence ID" value="GBN44826.1"/>
    <property type="molecule type" value="Genomic_DNA"/>
</dbReference>